<gene>
    <name evidence="1" type="ORF">RNC47_09245</name>
</gene>
<organism evidence="1 2">
    <name type="scientific">Streptomyces millisiae</name>
    <dbReference type="NCBI Taxonomy" id="3075542"/>
    <lineage>
        <taxon>Bacteria</taxon>
        <taxon>Bacillati</taxon>
        <taxon>Actinomycetota</taxon>
        <taxon>Actinomycetes</taxon>
        <taxon>Kitasatosporales</taxon>
        <taxon>Streptomycetaceae</taxon>
        <taxon>Streptomyces</taxon>
    </lineage>
</organism>
<comment type="caution">
    <text evidence="1">The sequence shown here is derived from an EMBL/GenBank/DDBJ whole genome shotgun (WGS) entry which is preliminary data.</text>
</comment>
<name>A0ABU2LLR0_9ACTN</name>
<reference evidence="2" key="1">
    <citation type="submission" date="2023-07" db="EMBL/GenBank/DDBJ databases">
        <title>30 novel species of actinomycetes from the DSMZ collection.</title>
        <authorList>
            <person name="Nouioui I."/>
        </authorList>
    </citation>
    <scope>NUCLEOTIDE SEQUENCE [LARGE SCALE GENOMIC DNA]</scope>
    <source>
        <strain evidence="2">DSM 44918</strain>
    </source>
</reference>
<evidence type="ECO:0000313" key="2">
    <source>
        <dbReference type="Proteomes" id="UP001183420"/>
    </source>
</evidence>
<dbReference type="EMBL" id="JAVREM010000007">
    <property type="protein sequence ID" value="MDT0318518.1"/>
    <property type="molecule type" value="Genomic_DNA"/>
</dbReference>
<sequence>MITHLHVSSNTPGYLPTVAPACFDDIDRALEHLRAELCSQRDDFSQQCQGCRPDGQGDPCPWCEVADDVETALSDIADGDVRSYLRRGDVGWNFRPPEGPDIGIWCEHIDSAAATCELADRQFA</sequence>
<evidence type="ECO:0000313" key="1">
    <source>
        <dbReference type="EMBL" id="MDT0318518.1"/>
    </source>
</evidence>
<keyword evidence="2" id="KW-1185">Reference proteome</keyword>
<dbReference type="RefSeq" id="WP_311597252.1">
    <property type="nucleotide sequence ID" value="NZ_JAVREM010000007.1"/>
</dbReference>
<dbReference type="Proteomes" id="UP001183420">
    <property type="component" value="Unassembled WGS sequence"/>
</dbReference>
<proteinExistence type="predicted"/>
<accession>A0ABU2LLR0</accession>
<protein>
    <submittedName>
        <fullName evidence="1">Uncharacterized protein</fullName>
    </submittedName>
</protein>